<evidence type="ECO:0000256" key="1">
    <source>
        <dbReference type="ARBA" id="ARBA00023015"/>
    </source>
</evidence>
<protein>
    <submittedName>
        <fullName evidence="5">GntR family transcriptional regulator</fullName>
    </submittedName>
</protein>
<gene>
    <name evidence="5" type="ORF">H8Z77_08740</name>
</gene>
<dbReference type="InterPro" id="IPR000524">
    <property type="entry name" value="Tscrpt_reg_HTH_GntR"/>
</dbReference>
<evidence type="ECO:0000259" key="4">
    <source>
        <dbReference type="PROSITE" id="PS50949"/>
    </source>
</evidence>
<name>A0ABR7ISH9_9CLOT</name>
<reference evidence="5 6" key="1">
    <citation type="submission" date="2020-08" db="EMBL/GenBank/DDBJ databases">
        <title>Genome public.</title>
        <authorList>
            <person name="Liu C."/>
            <person name="Sun Q."/>
        </authorList>
    </citation>
    <scope>NUCLEOTIDE SEQUENCE [LARGE SCALE GENOMIC DNA]</scope>
    <source>
        <strain evidence="5 6">NSJ-27</strain>
    </source>
</reference>
<dbReference type="PANTHER" id="PTHR38445">
    <property type="entry name" value="HTH-TYPE TRANSCRIPTIONAL REPRESSOR YTRA"/>
    <property type="match status" value="1"/>
</dbReference>
<dbReference type="PANTHER" id="PTHR38445:SF6">
    <property type="entry name" value="GNTR-FAMILY TRANSCRIPTIONAL REGULATOR"/>
    <property type="match status" value="1"/>
</dbReference>
<evidence type="ECO:0000313" key="6">
    <source>
        <dbReference type="Proteomes" id="UP000649151"/>
    </source>
</evidence>
<dbReference type="InterPro" id="IPR036390">
    <property type="entry name" value="WH_DNA-bd_sf"/>
</dbReference>
<keyword evidence="1" id="KW-0805">Transcription regulation</keyword>
<dbReference type="PROSITE" id="PS50949">
    <property type="entry name" value="HTH_GNTR"/>
    <property type="match status" value="1"/>
</dbReference>
<dbReference type="SUPFAM" id="SSF46785">
    <property type="entry name" value="Winged helix' DNA-binding domain"/>
    <property type="match status" value="1"/>
</dbReference>
<organism evidence="5 6">
    <name type="scientific">Clostridium facile</name>
    <dbReference type="NCBI Taxonomy" id="2763035"/>
    <lineage>
        <taxon>Bacteria</taxon>
        <taxon>Bacillati</taxon>
        <taxon>Bacillota</taxon>
        <taxon>Clostridia</taxon>
        <taxon>Eubacteriales</taxon>
        <taxon>Clostridiaceae</taxon>
        <taxon>Clostridium</taxon>
    </lineage>
</organism>
<dbReference type="PRINTS" id="PR00035">
    <property type="entry name" value="HTHGNTR"/>
</dbReference>
<accession>A0ABR7ISH9</accession>
<dbReference type="CDD" id="cd07377">
    <property type="entry name" value="WHTH_GntR"/>
    <property type="match status" value="1"/>
</dbReference>
<keyword evidence="6" id="KW-1185">Reference proteome</keyword>
<keyword evidence="2" id="KW-0238">DNA-binding</keyword>
<dbReference type="Gene3D" id="1.10.10.10">
    <property type="entry name" value="Winged helix-like DNA-binding domain superfamily/Winged helix DNA-binding domain"/>
    <property type="match status" value="1"/>
</dbReference>
<dbReference type="Pfam" id="PF00392">
    <property type="entry name" value="GntR"/>
    <property type="match status" value="1"/>
</dbReference>
<comment type="caution">
    <text evidence="5">The sequence shown here is derived from an EMBL/GenBank/DDBJ whole genome shotgun (WGS) entry which is preliminary data.</text>
</comment>
<sequence>MQKIKQSIVAGELKPGERIPSVRDLSTVFGVNPNTMQRALTELEREGLLYSERTSGRFVTEHTEVIQTMQKTYAEELIQKFLNQMYSLGYTKEQVAKIIMEVKQ</sequence>
<feature type="domain" description="HTH gntR-type" evidence="4">
    <location>
        <begin position="1"/>
        <end position="62"/>
    </location>
</feature>
<proteinExistence type="predicted"/>
<evidence type="ECO:0000256" key="3">
    <source>
        <dbReference type="ARBA" id="ARBA00023163"/>
    </source>
</evidence>
<keyword evidence="3" id="KW-0804">Transcription</keyword>
<dbReference type="SMART" id="SM00345">
    <property type="entry name" value="HTH_GNTR"/>
    <property type="match status" value="1"/>
</dbReference>
<dbReference type="Proteomes" id="UP000649151">
    <property type="component" value="Unassembled WGS sequence"/>
</dbReference>
<evidence type="ECO:0000313" key="5">
    <source>
        <dbReference type="EMBL" id="MBC5788102.1"/>
    </source>
</evidence>
<dbReference type="EMBL" id="JACOQK010000001">
    <property type="protein sequence ID" value="MBC5788102.1"/>
    <property type="molecule type" value="Genomic_DNA"/>
</dbReference>
<dbReference type="InterPro" id="IPR036388">
    <property type="entry name" value="WH-like_DNA-bd_sf"/>
</dbReference>
<evidence type="ECO:0000256" key="2">
    <source>
        <dbReference type="ARBA" id="ARBA00023125"/>
    </source>
</evidence>